<evidence type="ECO:0000313" key="3">
    <source>
        <dbReference type="Proteomes" id="UP000780801"/>
    </source>
</evidence>
<reference evidence="2" key="1">
    <citation type="journal article" date="2020" name="Fungal Divers.">
        <title>Resolving the Mortierellaceae phylogeny through synthesis of multi-gene phylogenetics and phylogenomics.</title>
        <authorList>
            <person name="Vandepol N."/>
            <person name="Liber J."/>
            <person name="Desiro A."/>
            <person name="Na H."/>
            <person name="Kennedy M."/>
            <person name="Barry K."/>
            <person name="Grigoriev I.V."/>
            <person name="Miller A.N."/>
            <person name="O'Donnell K."/>
            <person name="Stajich J.E."/>
            <person name="Bonito G."/>
        </authorList>
    </citation>
    <scope>NUCLEOTIDE SEQUENCE</scope>
    <source>
        <strain evidence="2">KOD1015</strain>
    </source>
</reference>
<dbReference type="GO" id="GO:0005634">
    <property type="term" value="C:nucleus"/>
    <property type="evidence" value="ECO:0007669"/>
    <property type="project" value="TreeGrafter"/>
</dbReference>
<sequence length="152" mass="16965">MATSKQPVYVDSEVLKALIEDKSKVPGKDYLVVDVRDSDYIGGHIPGGINIPAGTLPDQLPQLIVQYGNVPELYFHCALSQVRGPKAARRWSEALAAQEEEAVAAAQEAEKSPVVQKINILRGGFGEWQKKYKSNRNLVEDYDEGFWLEDEY</sequence>
<dbReference type="InterPro" id="IPR036873">
    <property type="entry name" value="Rhodanese-like_dom_sf"/>
</dbReference>
<gene>
    <name evidence="2" type="ORF">BGW38_006143</name>
</gene>
<dbReference type="PANTHER" id="PTHR10828">
    <property type="entry name" value="M-PHASE INDUCER PHOSPHATASE DUAL SPECIFICITY PHOSPHATASE CDC25"/>
    <property type="match status" value="1"/>
</dbReference>
<name>A0A9P6FMZ6_9FUNG</name>
<dbReference type="AlphaFoldDB" id="A0A9P6FMZ6"/>
<dbReference type="InterPro" id="IPR001763">
    <property type="entry name" value="Rhodanese-like_dom"/>
</dbReference>
<evidence type="ECO:0000313" key="2">
    <source>
        <dbReference type="EMBL" id="KAF9578192.1"/>
    </source>
</evidence>
<evidence type="ECO:0000259" key="1">
    <source>
        <dbReference type="PROSITE" id="PS50206"/>
    </source>
</evidence>
<dbReference type="SMART" id="SM00450">
    <property type="entry name" value="RHOD"/>
    <property type="match status" value="1"/>
</dbReference>
<dbReference type="OrthoDB" id="102559at2759"/>
<proteinExistence type="predicted"/>
<organism evidence="2 3">
    <name type="scientific">Lunasporangiospora selenospora</name>
    <dbReference type="NCBI Taxonomy" id="979761"/>
    <lineage>
        <taxon>Eukaryota</taxon>
        <taxon>Fungi</taxon>
        <taxon>Fungi incertae sedis</taxon>
        <taxon>Mucoromycota</taxon>
        <taxon>Mortierellomycotina</taxon>
        <taxon>Mortierellomycetes</taxon>
        <taxon>Mortierellales</taxon>
        <taxon>Mortierellaceae</taxon>
        <taxon>Lunasporangiospora</taxon>
    </lineage>
</organism>
<dbReference type="SUPFAM" id="SSF52821">
    <property type="entry name" value="Rhodanese/Cell cycle control phosphatase"/>
    <property type="match status" value="1"/>
</dbReference>
<dbReference type="EMBL" id="JAABOA010003914">
    <property type="protein sequence ID" value="KAF9578192.1"/>
    <property type="molecule type" value="Genomic_DNA"/>
</dbReference>
<protein>
    <recommendedName>
        <fullName evidence="1">Rhodanese domain-containing protein</fullName>
    </recommendedName>
</protein>
<comment type="caution">
    <text evidence="2">The sequence shown here is derived from an EMBL/GenBank/DDBJ whole genome shotgun (WGS) entry which is preliminary data.</text>
</comment>
<dbReference type="Pfam" id="PF00581">
    <property type="entry name" value="Rhodanese"/>
    <property type="match status" value="1"/>
</dbReference>
<dbReference type="Gene3D" id="3.40.250.10">
    <property type="entry name" value="Rhodanese-like domain"/>
    <property type="match status" value="1"/>
</dbReference>
<accession>A0A9P6FMZ6</accession>
<dbReference type="GO" id="GO:0005737">
    <property type="term" value="C:cytoplasm"/>
    <property type="evidence" value="ECO:0007669"/>
    <property type="project" value="TreeGrafter"/>
</dbReference>
<keyword evidence="3" id="KW-1185">Reference proteome</keyword>
<dbReference type="PROSITE" id="PS50206">
    <property type="entry name" value="RHODANESE_3"/>
    <property type="match status" value="1"/>
</dbReference>
<dbReference type="Proteomes" id="UP000780801">
    <property type="component" value="Unassembled WGS sequence"/>
</dbReference>
<feature type="domain" description="Rhodanese" evidence="1">
    <location>
        <begin position="26"/>
        <end position="137"/>
    </location>
</feature>
<dbReference type="PANTHER" id="PTHR10828:SF38">
    <property type="entry name" value="ARSENICAL-RESISTANCE PROTEIN 2-RELATED"/>
    <property type="match status" value="1"/>
</dbReference>
<dbReference type="GO" id="GO:0004725">
    <property type="term" value="F:protein tyrosine phosphatase activity"/>
    <property type="evidence" value="ECO:0007669"/>
    <property type="project" value="TreeGrafter"/>
</dbReference>